<organism evidence="1 2">
    <name type="scientific">Tanacetum coccineum</name>
    <dbReference type="NCBI Taxonomy" id="301880"/>
    <lineage>
        <taxon>Eukaryota</taxon>
        <taxon>Viridiplantae</taxon>
        <taxon>Streptophyta</taxon>
        <taxon>Embryophyta</taxon>
        <taxon>Tracheophyta</taxon>
        <taxon>Spermatophyta</taxon>
        <taxon>Magnoliopsida</taxon>
        <taxon>eudicotyledons</taxon>
        <taxon>Gunneridae</taxon>
        <taxon>Pentapetalae</taxon>
        <taxon>asterids</taxon>
        <taxon>campanulids</taxon>
        <taxon>Asterales</taxon>
        <taxon>Asteraceae</taxon>
        <taxon>Asteroideae</taxon>
        <taxon>Anthemideae</taxon>
        <taxon>Anthemidinae</taxon>
        <taxon>Tanacetum</taxon>
    </lineage>
</organism>
<proteinExistence type="predicted"/>
<gene>
    <name evidence="1" type="ORF">Tco_0729596</name>
</gene>
<accession>A0ABQ4YQ99</accession>
<evidence type="ECO:0000313" key="2">
    <source>
        <dbReference type="Proteomes" id="UP001151760"/>
    </source>
</evidence>
<name>A0ABQ4YQ99_9ASTR</name>
<reference evidence="1" key="2">
    <citation type="submission" date="2022-01" db="EMBL/GenBank/DDBJ databases">
        <authorList>
            <person name="Yamashiro T."/>
            <person name="Shiraishi A."/>
            <person name="Satake H."/>
            <person name="Nakayama K."/>
        </authorList>
    </citation>
    <scope>NUCLEOTIDE SEQUENCE</scope>
</reference>
<keyword evidence="2" id="KW-1185">Reference proteome</keyword>
<protein>
    <submittedName>
        <fullName evidence="1">Uncharacterized protein</fullName>
    </submittedName>
</protein>
<dbReference type="EMBL" id="BQNB010010616">
    <property type="protein sequence ID" value="GJS79715.1"/>
    <property type="molecule type" value="Genomic_DNA"/>
</dbReference>
<comment type="caution">
    <text evidence="1">The sequence shown here is derived from an EMBL/GenBank/DDBJ whole genome shotgun (WGS) entry which is preliminary data.</text>
</comment>
<sequence length="298" mass="33398">MVSLLEAANVFEKAKAEGEKVSLKEDIALELAEEAKIIPDPMNAEKAMAEPQGELSNEQTPPDTKQISLVSSAMIVYSSRDKPAEEEPPFKKLKFLIPDPSVPSPIPLSSIPSQDFKQPVMANLFIEQFTDTTEEDPIKQLIPLLEQSGSDPKTLDLHKFNIPVKMLGFSEWIELHALASSSNTKANNLLLKILKAKFQWLRTQAGKLRITYPPQLADFDLPIGWNAEEFYSLSRGCWIRRVGDIRLIRIQNSIKTNSEVAEEMFRKMILTIKARDDVVEAMRIGEIDGPIKDPVVSA</sequence>
<reference evidence="1" key="1">
    <citation type="journal article" date="2022" name="Int. J. Mol. Sci.">
        <title>Draft Genome of Tanacetum Coccineum: Genomic Comparison of Closely Related Tanacetum-Family Plants.</title>
        <authorList>
            <person name="Yamashiro T."/>
            <person name="Shiraishi A."/>
            <person name="Nakayama K."/>
            <person name="Satake H."/>
        </authorList>
    </citation>
    <scope>NUCLEOTIDE SEQUENCE</scope>
</reference>
<evidence type="ECO:0000313" key="1">
    <source>
        <dbReference type="EMBL" id="GJS79715.1"/>
    </source>
</evidence>
<dbReference type="Proteomes" id="UP001151760">
    <property type="component" value="Unassembled WGS sequence"/>
</dbReference>